<sequence length="56" mass="6473">MKNKNNDFEFIKDNPKKSNKNYIFQNNKITRIGFYIVLSLLIIGVVIVFVEGLPLA</sequence>
<keyword evidence="1" id="KW-0472">Membrane</keyword>
<comment type="caution">
    <text evidence="2">The sequence shown here is derived from an EMBL/GenBank/DDBJ whole genome shotgun (WGS) entry which is preliminary data.</text>
</comment>
<organism evidence="2 3">
    <name type="scientific">Tenacibaculum geojense</name>
    <dbReference type="NCBI Taxonomy" id="915352"/>
    <lineage>
        <taxon>Bacteria</taxon>
        <taxon>Pseudomonadati</taxon>
        <taxon>Bacteroidota</taxon>
        <taxon>Flavobacteriia</taxon>
        <taxon>Flavobacteriales</taxon>
        <taxon>Flavobacteriaceae</taxon>
        <taxon>Tenacibaculum</taxon>
    </lineage>
</organism>
<keyword evidence="1" id="KW-0812">Transmembrane</keyword>
<proteinExistence type="predicted"/>
<evidence type="ECO:0000313" key="3">
    <source>
        <dbReference type="Proteomes" id="UP001597062"/>
    </source>
</evidence>
<keyword evidence="1" id="KW-1133">Transmembrane helix</keyword>
<evidence type="ECO:0000256" key="1">
    <source>
        <dbReference type="SAM" id="Phobius"/>
    </source>
</evidence>
<feature type="transmembrane region" description="Helical" evidence="1">
    <location>
        <begin position="32"/>
        <end position="50"/>
    </location>
</feature>
<evidence type="ECO:0000313" key="2">
    <source>
        <dbReference type="EMBL" id="MFD0991853.1"/>
    </source>
</evidence>
<gene>
    <name evidence="2" type="ORF">ACFQ1U_01430</name>
</gene>
<keyword evidence="3" id="KW-1185">Reference proteome</keyword>
<reference evidence="3" key="1">
    <citation type="journal article" date="2019" name="Int. J. Syst. Evol. Microbiol.">
        <title>The Global Catalogue of Microorganisms (GCM) 10K type strain sequencing project: providing services to taxonomists for standard genome sequencing and annotation.</title>
        <authorList>
            <consortium name="The Broad Institute Genomics Platform"/>
            <consortium name="The Broad Institute Genome Sequencing Center for Infectious Disease"/>
            <person name="Wu L."/>
            <person name="Ma J."/>
        </authorList>
    </citation>
    <scope>NUCLEOTIDE SEQUENCE [LARGE SCALE GENOMIC DNA]</scope>
    <source>
        <strain evidence="3">CCUG 60527</strain>
    </source>
</reference>
<dbReference type="EMBL" id="JBHTJR010000014">
    <property type="protein sequence ID" value="MFD0991853.1"/>
    <property type="molecule type" value="Genomic_DNA"/>
</dbReference>
<accession>A0ABW3JMZ2</accession>
<protein>
    <submittedName>
        <fullName evidence="2">Uncharacterized protein</fullName>
    </submittedName>
</protein>
<name>A0ABW3JMZ2_9FLAO</name>
<dbReference type="RefSeq" id="WP_386104548.1">
    <property type="nucleotide sequence ID" value="NZ_JBHTJR010000014.1"/>
</dbReference>
<dbReference type="Proteomes" id="UP001597062">
    <property type="component" value="Unassembled WGS sequence"/>
</dbReference>